<organism evidence="1 2">
    <name type="scientific">Araneus ventricosus</name>
    <name type="common">Orbweaver spider</name>
    <name type="synonym">Epeira ventricosa</name>
    <dbReference type="NCBI Taxonomy" id="182803"/>
    <lineage>
        <taxon>Eukaryota</taxon>
        <taxon>Metazoa</taxon>
        <taxon>Ecdysozoa</taxon>
        <taxon>Arthropoda</taxon>
        <taxon>Chelicerata</taxon>
        <taxon>Arachnida</taxon>
        <taxon>Araneae</taxon>
        <taxon>Araneomorphae</taxon>
        <taxon>Entelegynae</taxon>
        <taxon>Araneoidea</taxon>
        <taxon>Araneidae</taxon>
        <taxon>Araneus</taxon>
    </lineage>
</organism>
<evidence type="ECO:0000313" key="2">
    <source>
        <dbReference type="Proteomes" id="UP000499080"/>
    </source>
</evidence>
<gene>
    <name evidence="1" type="ORF">AVEN_222857_1</name>
</gene>
<dbReference type="AlphaFoldDB" id="A0A4Y2THP4"/>
<accession>A0A4Y2THP4</accession>
<dbReference type="Proteomes" id="UP000499080">
    <property type="component" value="Unassembled WGS sequence"/>
</dbReference>
<sequence>MARFLATVLVVSSRKEQNENMELVGRFQKLFELRWSRIMMFLINGDIQFLKLYDRAVAHANCSDMARFLASLLVVNSRKEQNENMEHEGTFQELNTVEYFCL</sequence>
<dbReference type="EMBL" id="BGPR01028774">
    <property type="protein sequence ID" value="GBO00153.1"/>
    <property type="molecule type" value="Genomic_DNA"/>
</dbReference>
<name>A0A4Y2THP4_ARAVE</name>
<proteinExistence type="predicted"/>
<protein>
    <submittedName>
        <fullName evidence="1">Uncharacterized protein</fullName>
    </submittedName>
</protein>
<evidence type="ECO:0000313" key="1">
    <source>
        <dbReference type="EMBL" id="GBO00153.1"/>
    </source>
</evidence>
<keyword evidence="2" id="KW-1185">Reference proteome</keyword>
<comment type="caution">
    <text evidence="1">The sequence shown here is derived from an EMBL/GenBank/DDBJ whole genome shotgun (WGS) entry which is preliminary data.</text>
</comment>
<reference evidence="1 2" key="1">
    <citation type="journal article" date="2019" name="Sci. Rep.">
        <title>Orb-weaving spider Araneus ventricosus genome elucidates the spidroin gene catalogue.</title>
        <authorList>
            <person name="Kono N."/>
            <person name="Nakamura H."/>
            <person name="Ohtoshi R."/>
            <person name="Moran D.A.P."/>
            <person name="Shinohara A."/>
            <person name="Yoshida Y."/>
            <person name="Fujiwara M."/>
            <person name="Mori M."/>
            <person name="Tomita M."/>
            <person name="Arakawa K."/>
        </authorList>
    </citation>
    <scope>NUCLEOTIDE SEQUENCE [LARGE SCALE GENOMIC DNA]</scope>
</reference>